<dbReference type="PANTHER" id="PTHR43280">
    <property type="entry name" value="ARAC-FAMILY TRANSCRIPTIONAL REGULATOR"/>
    <property type="match status" value="1"/>
</dbReference>
<organism evidence="5 6">
    <name type="scientific">Limosilactobacillus mucosae LM1</name>
    <dbReference type="NCBI Taxonomy" id="1130798"/>
    <lineage>
        <taxon>Bacteria</taxon>
        <taxon>Bacillati</taxon>
        <taxon>Bacillota</taxon>
        <taxon>Bacilli</taxon>
        <taxon>Lactobacillales</taxon>
        <taxon>Lactobacillaceae</taxon>
        <taxon>Limosilactobacillus</taxon>
    </lineage>
</organism>
<dbReference type="Pfam" id="PF12833">
    <property type="entry name" value="HTH_18"/>
    <property type="match status" value="1"/>
</dbReference>
<evidence type="ECO:0000256" key="1">
    <source>
        <dbReference type="ARBA" id="ARBA00023015"/>
    </source>
</evidence>
<dbReference type="PANTHER" id="PTHR43280:SF28">
    <property type="entry name" value="HTH-TYPE TRANSCRIPTIONAL ACTIVATOR RHAS"/>
    <property type="match status" value="1"/>
</dbReference>
<dbReference type="SMART" id="SM00342">
    <property type="entry name" value="HTH_ARAC"/>
    <property type="match status" value="1"/>
</dbReference>
<evidence type="ECO:0000256" key="3">
    <source>
        <dbReference type="ARBA" id="ARBA00023163"/>
    </source>
</evidence>
<dbReference type="GO" id="GO:0043565">
    <property type="term" value="F:sequence-specific DNA binding"/>
    <property type="evidence" value="ECO:0007669"/>
    <property type="project" value="InterPro"/>
</dbReference>
<dbReference type="RefSeq" id="WP_006500331.1">
    <property type="nucleotide sequence ID" value="NZ_CP011013.1"/>
</dbReference>
<gene>
    <name evidence="5" type="ORF">LBLM1_08820</name>
</gene>
<proteinExistence type="predicted"/>
<dbReference type="KEGG" id="lmu:LBLM1_08820"/>
<evidence type="ECO:0000313" key="5">
    <source>
        <dbReference type="EMBL" id="AJT51050.1"/>
    </source>
</evidence>
<keyword evidence="3" id="KW-0804">Transcription</keyword>
<dbReference type="AlphaFoldDB" id="A0A0D4CMB0"/>
<keyword evidence="2" id="KW-0238">DNA-binding</keyword>
<reference evidence="5 6" key="1">
    <citation type="journal article" date="2012" name="J. Bacteriol.">
        <title>Genome sequence of Lactobacillus mucosae LM1, isolated from piglet feces.</title>
        <authorList>
            <person name="Lee J.H."/>
            <person name="Valeriano V.D."/>
            <person name="Shin Y.R."/>
            <person name="Chae J.P."/>
            <person name="Kim G.B."/>
            <person name="Ham J.S."/>
            <person name="Chun J."/>
            <person name="Kang D.K."/>
        </authorList>
    </citation>
    <scope>NUCLEOTIDE SEQUENCE [LARGE SCALE GENOMIC DNA]</scope>
    <source>
        <strain evidence="5 6">LM1</strain>
    </source>
</reference>
<dbReference type="InterPro" id="IPR009057">
    <property type="entry name" value="Homeodomain-like_sf"/>
</dbReference>
<dbReference type="SUPFAM" id="SSF46689">
    <property type="entry name" value="Homeodomain-like"/>
    <property type="match status" value="2"/>
</dbReference>
<dbReference type="GO" id="GO:0003700">
    <property type="term" value="F:DNA-binding transcription factor activity"/>
    <property type="evidence" value="ECO:0007669"/>
    <property type="project" value="InterPro"/>
</dbReference>
<dbReference type="OrthoDB" id="9802228at2"/>
<sequence>MTESLKFLQNMQEITQLEIDQLDAAGQLTDVWNRPAIVKLPESYLKKLAAASFTPGIFLLAPSSVIRGALLVDSKHRLLIWQNLRSCTQHHLEQAGSAIWFGLNQHWPKIHKTFENELPLPEHILENHNSYELEKRMLSAVRNGDDSSYQHYFRLLTSSGAFGQVAKDRLRNQKNLLICHITLLTRQAIEGGLAPNEAFALSDQLCQQVESLQTIEQLNARLQAIGQIFIQRIQTTRQAQNNKKGLLTQKIEAALRDHCGQNYSLDDLAHDLQRDKYYLAHLYKQETGQTINQYENSYRISRFKSMLLWTDQPITEIAAVLGFATPNYASRCFKKIVGIAPQQYRQRHQLKLLQQ</sequence>
<dbReference type="HOGENOM" id="CLU_062201_0_0_9"/>
<keyword evidence="1" id="KW-0805">Transcription regulation</keyword>
<protein>
    <recommendedName>
        <fullName evidence="4">HTH araC/xylS-type domain-containing protein</fullName>
    </recommendedName>
</protein>
<evidence type="ECO:0000256" key="2">
    <source>
        <dbReference type="ARBA" id="ARBA00023125"/>
    </source>
</evidence>
<feature type="domain" description="HTH araC/xylS-type" evidence="4">
    <location>
        <begin position="249"/>
        <end position="347"/>
    </location>
</feature>
<evidence type="ECO:0000313" key="6">
    <source>
        <dbReference type="Proteomes" id="UP000003645"/>
    </source>
</evidence>
<dbReference type="Gene3D" id="1.10.10.60">
    <property type="entry name" value="Homeodomain-like"/>
    <property type="match status" value="2"/>
</dbReference>
<dbReference type="PROSITE" id="PS01124">
    <property type="entry name" value="HTH_ARAC_FAMILY_2"/>
    <property type="match status" value="1"/>
</dbReference>
<accession>A0A0D4CMB0</accession>
<keyword evidence="6" id="KW-1185">Reference proteome</keyword>
<dbReference type="STRING" id="1130798.LBLM1_08820"/>
<dbReference type="EMBL" id="CP011013">
    <property type="protein sequence ID" value="AJT51050.1"/>
    <property type="molecule type" value="Genomic_DNA"/>
</dbReference>
<dbReference type="InterPro" id="IPR018060">
    <property type="entry name" value="HTH_AraC"/>
</dbReference>
<name>A0A0D4CMB0_LIMMU</name>
<dbReference type="Proteomes" id="UP000003645">
    <property type="component" value="Chromosome"/>
</dbReference>
<evidence type="ECO:0000259" key="4">
    <source>
        <dbReference type="PROSITE" id="PS01124"/>
    </source>
</evidence>